<evidence type="ECO:0000256" key="5">
    <source>
        <dbReference type="ARBA" id="ARBA00023152"/>
    </source>
</evidence>
<comment type="pathway">
    <text evidence="2">Carbohydrate degradation; glycolysis; D-glyceraldehyde 3-phosphate and glycerone phosphate from D-glucose: step 4/4.</text>
</comment>
<evidence type="ECO:0000256" key="6">
    <source>
        <dbReference type="ARBA" id="ARBA00023239"/>
    </source>
</evidence>
<keyword evidence="10" id="KW-1185">Reference proteome</keyword>
<organism evidence="9 10">
    <name type="scientific">Legionella quinlivanii</name>
    <dbReference type="NCBI Taxonomy" id="45073"/>
    <lineage>
        <taxon>Bacteria</taxon>
        <taxon>Pseudomonadati</taxon>
        <taxon>Pseudomonadota</taxon>
        <taxon>Gammaproteobacteria</taxon>
        <taxon>Legionellales</taxon>
        <taxon>Legionellaceae</taxon>
        <taxon>Legionella</taxon>
    </lineage>
</organism>
<evidence type="ECO:0000313" key="10">
    <source>
        <dbReference type="Proteomes" id="UP000054618"/>
    </source>
</evidence>
<comment type="catalytic activity">
    <reaction evidence="1">
        <text>beta-D-fructose 1,6-bisphosphate = D-glyceraldehyde 3-phosphate + dihydroxyacetone phosphate</text>
        <dbReference type="Rhea" id="RHEA:14729"/>
        <dbReference type="ChEBI" id="CHEBI:32966"/>
        <dbReference type="ChEBI" id="CHEBI:57642"/>
        <dbReference type="ChEBI" id="CHEBI:59776"/>
        <dbReference type="EC" id="4.1.2.13"/>
    </reaction>
</comment>
<dbReference type="InterPro" id="IPR013785">
    <property type="entry name" value="Aldolase_TIM"/>
</dbReference>
<dbReference type="UniPathway" id="UPA00109">
    <property type="reaction ID" value="UER00183"/>
</dbReference>
<dbReference type="PANTHER" id="PTHR11627">
    <property type="entry name" value="FRUCTOSE-BISPHOSPHATE ALDOLASE"/>
    <property type="match status" value="1"/>
</dbReference>
<comment type="caution">
    <text evidence="9">The sequence shown here is derived from an EMBL/GenBank/DDBJ whole genome shotgun (WGS) entry which is preliminary data.</text>
</comment>
<evidence type="ECO:0000256" key="2">
    <source>
        <dbReference type="ARBA" id="ARBA00004714"/>
    </source>
</evidence>
<keyword evidence="5" id="KW-0324">Glycolysis</keyword>
<protein>
    <recommendedName>
        <fullName evidence="8">Probable fructose-bisphosphate aldolase class 1</fullName>
        <ecNumber evidence="4">4.1.2.13</ecNumber>
    </recommendedName>
    <alternativeName>
        <fullName evidence="7">Fructose-bisphosphate aldolase class I</fullName>
    </alternativeName>
</protein>
<evidence type="ECO:0000313" key="9">
    <source>
        <dbReference type="EMBL" id="KTD47397.1"/>
    </source>
</evidence>
<evidence type="ECO:0000256" key="4">
    <source>
        <dbReference type="ARBA" id="ARBA00013068"/>
    </source>
</evidence>
<comment type="similarity">
    <text evidence="3">Belongs to the class I fructose-bisphosphate aldolase family.</text>
</comment>
<dbReference type="EMBL" id="LNYS01000020">
    <property type="protein sequence ID" value="KTD47397.1"/>
    <property type="molecule type" value="Genomic_DNA"/>
</dbReference>
<dbReference type="EC" id="4.1.2.13" evidence="4"/>
<dbReference type="InterPro" id="IPR000741">
    <property type="entry name" value="FBA_I"/>
</dbReference>
<evidence type="ECO:0000256" key="3">
    <source>
        <dbReference type="ARBA" id="ARBA00010387"/>
    </source>
</evidence>
<dbReference type="NCBIfam" id="NF033379">
    <property type="entry name" value="FrucBisAld_I"/>
    <property type="match status" value="1"/>
</dbReference>
<dbReference type="GO" id="GO:0004332">
    <property type="term" value="F:fructose-bisphosphate aldolase activity"/>
    <property type="evidence" value="ECO:0007669"/>
    <property type="project" value="UniProtKB-EC"/>
</dbReference>
<reference evidence="9 10" key="1">
    <citation type="submission" date="2015-11" db="EMBL/GenBank/DDBJ databases">
        <title>Genomic analysis of 38 Legionella species identifies large and diverse effector repertoires.</title>
        <authorList>
            <person name="Burstein D."/>
            <person name="Amaro F."/>
            <person name="Zusman T."/>
            <person name="Lifshitz Z."/>
            <person name="Cohen O."/>
            <person name="Gilbert J.A."/>
            <person name="Pupko T."/>
            <person name="Shuman H.A."/>
            <person name="Segal G."/>
        </authorList>
    </citation>
    <scope>NUCLEOTIDE SEQUENCE [LARGE SCALE GENOMIC DNA]</scope>
    <source>
        <strain evidence="9 10">CDC#1442-AUS-E</strain>
    </source>
</reference>
<sequence length="338" mass="37356">MTMNYDELVTTMDQLLQDGKGILAADESSGTIGKRFETINVENTEENRRDYRLLLANTEGLEQYINGVILFEETFEHRDQNGTSVAELFAAKGIVPGIKVDKGLITLPNTNDEKVTQGLDGLAERLAHFKKLGARFAKWRNVYSITDCTPSLTAIKAGAEMLARYASICQATGIVPIVEPEVLMDGDHDIEHCAQATEMVLHELFHSLFIHQVELENIVLKPSMITSGKKHNPFSTPEEVADYTISVFRNMVPAAVPTINFLSGGQSPEQATANLNAINCTGYQPWVLSFSYGRALQEDCLQAWKGKSENVEKAQAALLKRAKLNSMACFGEYTGDME</sequence>
<evidence type="ECO:0000256" key="1">
    <source>
        <dbReference type="ARBA" id="ARBA00000441"/>
    </source>
</evidence>
<dbReference type="PATRIC" id="fig|45073.5.peg.2453"/>
<dbReference type="Proteomes" id="UP000054618">
    <property type="component" value="Unassembled WGS sequence"/>
</dbReference>
<keyword evidence="6" id="KW-0456">Lyase</keyword>
<evidence type="ECO:0000256" key="7">
    <source>
        <dbReference type="ARBA" id="ARBA00029799"/>
    </source>
</evidence>
<gene>
    <name evidence="9" type="primary">alf1</name>
    <name evidence="9" type="ORF">Lqui_2323</name>
</gene>
<dbReference type="SUPFAM" id="SSF51569">
    <property type="entry name" value="Aldolase"/>
    <property type="match status" value="1"/>
</dbReference>
<dbReference type="AlphaFoldDB" id="A0A0W0XS10"/>
<dbReference type="FunFam" id="3.20.20.70:FF:000140">
    <property type="entry name" value="Fructose-bisphosphate aldolase"/>
    <property type="match status" value="1"/>
</dbReference>
<proteinExistence type="inferred from homology"/>
<name>A0A0W0XS10_9GAMM</name>
<dbReference type="STRING" id="45073.Lqui_2323"/>
<dbReference type="Pfam" id="PF00274">
    <property type="entry name" value="Glycolytic"/>
    <property type="match status" value="1"/>
</dbReference>
<evidence type="ECO:0000256" key="8">
    <source>
        <dbReference type="ARBA" id="ARBA00072515"/>
    </source>
</evidence>
<dbReference type="GO" id="GO:0006096">
    <property type="term" value="P:glycolytic process"/>
    <property type="evidence" value="ECO:0007669"/>
    <property type="project" value="UniProtKB-UniPathway"/>
</dbReference>
<dbReference type="Gene3D" id="3.20.20.70">
    <property type="entry name" value="Aldolase class I"/>
    <property type="match status" value="1"/>
</dbReference>
<accession>A0A0W0XS10</accession>
<dbReference type="CDD" id="cd00948">
    <property type="entry name" value="FBP_aldolase_I_a"/>
    <property type="match status" value="1"/>
</dbReference>